<gene>
    <name evidence="2" type="ORF">SHM7688_02851</name>
</gene>
<evidence type="ECO:0000313" key="2">
    <source>
        <dbReference type="EMBL" id="CUH53397.1"/>
    </source>
</evidence>
<dbReference type="Pfam" id="PF00903">
    <property type="entry name" value="Glyoxalase"/>
    <property type="match status" value="1"/>
</dbReference>
<dbReference type="RefSeq" id="WP_058240558.1">
    <property type="nucleotide sequence ID" value="NZ_CYPW01000027.1"/>
</dbReference>
<keyword evidence="3" id="KW-1185">Reference proteome</keyword>
<proteinExistence type="predicted"/>
<accession>A0A0P1ET49</accession>
<dbReference type="Proteomes" id="UP000054823">
    <property type="component" value="Unassembled WGS sequence"/>
</dbReference>
<name>A0A0P1ET49_9RHOB</name>
<dbReference type="SUPFAM" id="SSF54593">
    <property type="entry name" value="Glyoxalase/Bleomycin resistance protein/Dihydroxybiphenyl dioxygenase"/>
    <property type="match status" value="1"/>
</dbReference>
<reference evidence="2 3" key="1">
    <citation type="submission" date="2015-09" db="EMBL/GenBank/DDBJ databases">
        <authorList>
            <consortium name="Swine Surveillance"/>
        </authorList>
    </citation>
    <scope>NUCLEOTIDE SEQUENCE [LARGE SCALE GENOMIC DNA]</scope>
    <source>
        <strain evidence="2 3">CECT 7688</strain>
    </source>
</reference>
<dbReference type="CDD" id="cd06587">
    <property type="entry name" value="VOC"/>
    <property type="match status" value="1"/>
</dbReference>
<sequence>MKLEHVNVTVRDPKATAALLCDLFDWQVRWEGESIHGGTSVHVGEAESYLALYTPPEAIQNAEISYYRAGGLNHIGVVVDDLDLIEGRVKAAGYEPKSHADYEPGRRFYFDGPDAVEYEVISYA</sequence>
<dbReference type="PROSITE" id="PS51819">
    <property type="entry name" value="VOC"/>
    <property type="match status" value="1"/>
</dbReference>
<feature type="domain" description="VOC" evidence="1">
    <location>
        <begin position="2"/>
        <end position="123"/>
    </location>
</feature>
<protein>
    <submittedName>
        <fullName evidence="2">Glyoxalase-like domain protein</fullName>
    </submittedName>
</protein>
<evidence type="ECO:0000259" key="1">
    <source>
        <dbReference type="PROSITE" id="PS51819"/>
    </source>
</evidence>
<dbReference type="OrthoDB" id="7355345at2"/>
<dbReference type="Gene3D" id="3.10.180.10">
    <property type="entry name" value="2,3-Dihydroxybiphenyl 1,2-Dioxygenase, domain 1"/>
    <property type="match status" value="1"/>
</dbReference>
<organism evidence="2 3">
    <name type="scientific">Shimia marina</name>
    <dbReference type="NCBI Taxonomy" id="321267"/>
    <lineage>
        <taxon>Bacteria</taxon>
        <taxon>Pseudomonadati</taxon>
        <taxon>Pseudomonadota</taxon>
        <taxon>Alphaproteobacteria</taxon>
        <taxon>Rhodobacterales</taxon>
        <taxon>Roseobacteraceae</taxon>
    </lineage>
</organism>
<dbReference type="AlphaFoldDB" id="A0A0P1ET49"/>
<dbReference type="InterPro" id="IPR004360">
    <property type="entry name" value="Glyas_Fos-R_dOase_dom"/>
</dbReference>
<dbReference type="EMBL" id="CYPW01000027">
    <property type="protein sequence ID" value="CUH53397.1"/>
    <property type="molecule type" value="Genomic_DNA"/>
</dbReference>
<evidence type="ECO:0000313" key="3">
    <source>
        <dbReference type="Proteomes" id="UP000054823"/>
    </source>
</evidence>
<dbReference type="InterPro" id="IPR037523">
    <property type="entry name" value="VOC_core"/>
</dbReference>
<dbReference type="InterPro" id="IPR029068">
    <property type="entry name" value="Glyas_Bleomycin-R_OHBP_Dase"/>
</dbReference>
<dbReference type="STRING" id="321267.SHM7688_02851"/>